<feature type="transmembrane region" description="Helical" evidence="2">
    <location>
        <begin position="153"/>
        <end position="173"/>
    </location>
</feature>
<evidence type="ECO:0000313" key="3">
    <source>
        <dbReference type="EMBL" id="MCD5311404.1"/>
    </source>
</evidence>
<feature type="compositionally biased region" description="Low complexity" evidence="1">
    <location>
        <begin position="239"/>
        <end position="263"/>
    </location>
</feature>
<dbReference type="RefSeq" id="WP_231440576.1">
    <property type="nucleotide sequence ID" value="NZ_JAJOMB010000004.1"/>
</dbReference>
<gene>
    <name evidence="3" type="ORF">LR394_10875</name>
</gene>
<keyword evidence="4" id="KW-1185">Reference proteome</keyword>
<feature type="compositionally biased region" description="Basic and acidic residues" evidence="1">
    <location>
        <begin position="183"/>
        <end position="197"/>
    </location>
</feature>
<keyword evidence="2" id="KW-0812">Transmembrane</keyword>
<feature type="region of interest" description="Disordered" evidence="1">
    <location>
        <begin position="1"/>
        <end position="21"/>
    </location>
</feature>
<accession>A0A9X1NCU2</accession>
<keyword evidence="2" id="KW-0472">Membrane</keyword>
<comment type="caution">
    <text evidence="3">The sequence shown here is derived from an EMBL/GenBank/DDBJ whole genome shotgun (WGS) entry which is preliminary data.</text>
</comment>
<evidence type="ECO:0000256" key="2">
    <source>
        <dbReference type="SAM" id="Phobius"/>
    </source>
</evidence>
<dbReference type="InterPro" id="IPR019051">
    <property type="entry name" value="Trp_biosyn_TM_oprn/chp"/>
</dbReference>
<organism evidence="3 4">
    <name type="scientific">Kineosporia babensis</name>
    <dbReference type="NCBI Taxonomy" id="499548"/>
    <lineage>
        <taxon>Bacteria</taxon>
        <taxon>Bacillati</taxon>
        <taxon>Actinomycetota</taxon>
        <taxon>Actinomycetes</taxon>
        <taxon>Kineosporiales</taxon>
        <taxon>Kineosporiaceae</taxon>
        <taxon>Kineosporia</taxon>
    </lineage>
</organism>
<feature type="transmembrane region" description="Helical" evidence="2">
    <location>
        <begin position="30"/>
        <end position="50"/>
    </location>
</feature>
<dbReference type="AlphaFoldDB" id="A0A9X1NCU2"/>
<name>A0A9X1NCU2_9ACTN</name>
<feature type="transmembrane region" description="Helical" evidence="2">
    <location>
        <begin position="70"/>
        <end position="90"/>
    </location>
</feature>
<feature type="transmembrane region" description="Helical" evidence="2">
    <location>
        <begin position="97"/>
        <end position="115"/>
    </location>
</feature>
<evidence type="ECO:0000313" key="4">
    <source>
        <dbReference type="Proteomes" id="UP001138997"/>
    </source>
</evidence>
<proteinExistence type="predicted"/>
<evidence type="ECO:0000256" key="1">
    <source>
        <dbReference type="SAM" id="MobiDB-lite"/>
    </source>
</evidence>
<keyword evidence="2" id="KW-1133">Transmembrane helix</keyword>
<dbReference type="EMBL" id="JAJOMB010000004">
    <property type="protein sequence ID" value="MCD5311404.1"/>
    <property type="molecule type" value="Genomic_DNA"/>
</dbReference>
<protein>
    <submittedName>
        <fullName evidence="3">Trp biosynthesis-associated membrane protein</fullName>
    </submittedName>
</protein>
<feature type="region of interest" description="Disordered" evidence="1">
    <location>
        <begin position="183"/>
        <end position="270"/>
    </location>
</feature>
<dbReference type="Proteomes" id="UP001138997">
    <property type="component" value="Unassembled WGS sequence"/>
</dbReference>
<dbReference type="Pfam" id="PF09534">
    <property type="entry name" value="Trp_oprn_chp"/>
    <property type="match status" value="1"/>
</dbReference>
<sequence>MSAPGHQSVQEPEQQSAPGRFQTMTGRRTVVMLGLLGAGLILLGVSRPWGTVTVDNLASFGDIEISGSQAAPAGTAVALAVAAASLVLTIAGRVFRFVIPVGVLIAGVALGYSGVATLNEPAEAASDAVRDTLNLEGNFIDGFTASSELNSWGWIYVVGAAVIALAGLLGVLGSRSWPVTGRRFEREDGKKAPKDVSRPAVGGWSSSADVWDAQNRGEDLTSDLSGADRSSGDDGSSGGSADTGSSGGSSDSGSSDSGSSSSGSSGGGSD</sequence>
<reference evidence="3" key="1">
    <citation type="submission" date="2021-11" db="EMBL/GenBank/DDBJ databases">
        <title>Streptomyces corallinus and Kineosporia corallina sp. nov., two new coral-derived marine actinobacteria.</title>
        <authorList>
            <person name="Buangrab K."/>
            <person name="Sutthacheep M."/>
            <person name="Yeemin T."/>
            <person name="Harunari E."/>
            <person name="Igarashi Y."/>
            <person name="Sripreechasak P."/>
            <person name="Kanchanasin P."/>
            <person name="Tanasupawat S."/>
            <person name="Phongsopitanun W."/>
        </authorList>
    </citation>
    <scope>NUCLEOTIDE SEQUENCE</scope>
    <source>
        <strain evidence="3">JCM 31032</strain>
    </source>
</reference>